<evidence type="ECO:0000313" key="10">
    <source>
        <dbReference type="Proteomes" id="UP001307889"/>
    </source>
</evidence>
<keyword evidence="3" id="KW-0547">Nucleotide-binding</keyword>
<evidence type="ECO:0000259" key="6">
    <source>
        <dbReference type="Pfam" id="PF00288"/>
    </source>
</evidence>
<keyword evidence="10" id="KW-1185">Reference proteome</keyword>
<dbReference type="PANTHER" id="PTHR10457">
    <property type="entry name" value="MEVALONATE KINASE/GALACTOKINASE"/>
    <property type="match status" value="1"/>
</dbReference>
<dbReference type="InterPro" id="IPR019539">
    <property type="entry name" value="GalKase_N"/>
</dbReference>
<gene>
    <name evidence="9" type="ORF">NTJ_07870</name>
</gene>
<dbReference type="PIRSF" id="PIRSF000530">
    <property type="entry name" value="Galactokinase"/>
    <property type="match status" value="1"/>
</dbReference>
<protein>
    <submittedName>
        <fullName evidence="9">Galactokinase</fullName>
    </submittedName>
</protein>
<dbReference type="Pfam" id="PF00288">
    <property type="entry name" value="GHMP_kinases_N"/>
    <property type="match status" value="1"/>
</dbReference>
<sequence>MGKNRSFPPARSPVRVLTLAVIDMSVTPEILSYPDKGHQQWSRLESVRALFCSKYGREPDIFVRVPGRVNLIGEHVDYCGYSVCPMAVEQNIVFAAAITPEGSPFLKLVNDQAKVYPDTTVPDRKFEIDLKRDGWAAYVLCGVKGIAEILVGKSLVNMEIAVSGTVPPGSGLSSSSALVCASLLTTAQLNNVKLTKFAMAEMSASCERFIGMEGGGMDQAIAFLATRGCAKHIQFNPVRTEDVKLPSNAVFVIGHSLVTKRKAETSEYNTRVAECRLASQIIAKESGIDWEQIKKVKDLQDALSCNLEELLNLVDKHLHAGVYTKQEVCQCLGIGENELNEISLSPSTRKIKEFVLKERVTHVVTEASRVNSWLMETSIEGLGVLMTASHNSMAKDYDASDPACDRLVNSFMTAGALGARVTGAGWGGCVVALTTPDRLNQLMDHVRLDFYAGYEGDVGKVLFQSEPQSGACVIKA</sequence>
<dbReference type="SUPFAM" id="SSF54211">
    <property type="entry name" value="Ribosomal protein S5 domain 2-like"/>
    <property type="match status" value="1"/>
</dbReference>
<dbReference type="EMBL" id="AP028914">
    <property type="protein sequence ID" value="BES95060.1"/>
    <property type="molecule type" value="Genomic_DNA"/>
</dbReference>
<dbReference type="InterPro" id="IPR019741">
    <property type="entry name" value="Galactokinase_CS"/>
</dbReference>
<evidence type="ECO:0000259" key="7">
    <source>
        <dbReference type="Pfam" id="PF08544"/>
    </source>
</evidence>
<dbReference type="PRINTS" id="PR00959">
    <property type="entry name" value="MEVGALKINASE"/>
</dbReference>
<dbReference type="InterPro" id="IPR014721">
    <property type="entry name" value="Ribsml_uS5_D2-typ_fold_subgr"/>
</dbReference>
<dbReference type="Gene3D" id="3.30.230.10">
    <property type="match status" value="1"/>
</dbReference>
<dbReference type="Gene3D" id="3.30.70.3170">
    <property type="match status" value="1"/>
</dbReference>
<dbReference type="Proteomes" id="UP001307889">
    <property type="component" value="Chromosome 6"/>
</dbReference>
<evidence type="ECO:0000256" key="3">
    <source>
        <dbReference type="ARBA" id="ARBA00022741"/>
    </source>
</evidence>
<evidence type="ECO:0000256" key="1">
    <source>
        <dbReference type="ARBA" id="ARBA00006566"/>
    </source>
</evidence>
<dbReference type="PANTHER" id="PTHR10457:SF7">
    <property type="entry name" value="GALACTOKINASE-RELATED"/>
    <property type="match status" value="1"/>
</dbReference>
<keyword evidence="2" id="KW-0808">Transferase</keyword>
<dbReference type="InterPro" id="IPR000705">
    <property type="entry name" value="Galactokinase"/>
</dbReference>
<dbReference type="InterPro" id="IPR006204">
    <property type="entry name" value="GHMP_kinase_N_dom"/>
</dbReference>
<accession>A0ABN7AS86</accession>
<feature type="domain" description="GHMP kinase N-terminal" evidence="6">
    <location>
        <begin position="146"/>
        <end position="224"/>
    </location>
</feature>
<evidence type="ECO:0000313" key="9">
    <source>
        <dbReference type="EMBL" id="BES95060.1"/>
    </source>
</evidence>
<dbReference type="InterPro" id="IPR036554">
    <property type="entry name" value="GHMP_kinase_C_sf"/>
</dbReference>
<dbReference type="InterPro" id="IPR006203">
    <property type="entry name" value="GHMP_knse_ATP-bd_CS"/>
</dbReference>
<proteinExistence type="inferred from homology"/>
<evidence type="ECO:0000256" key="4">
    <source>
        <dbReference type="ARBA" id="ARBA00022777"/>
    </source>
</evidence>
<dbReference type="InterPro" id="IPR020568">
    <property type="entry name" value="Ribosomal_Su5_D2-typ_SF"/>
</dbReference>
<reference evidence="9 10" key="1">
    <citation type="submission" date="2023-09" db="EMBL/GenBank/DDBJ databases">
        <title>Nesidiocoris tenuis whole genome shotgun sequence.</title>
        <authorList>
            <person name="Shibata T."/>
            <person name="Shimoda M."/>
            <person name="Kobayashi T."/>
            <person name="Uehara T."/>
        </authorList>
    </citation>
    <scope>NUCLEOTIDE SEQUENCE [LARGE SCALE GENOMIC DNA]</scope>
    <source>
        <strain evidence="9 10">Japan</strain>
    </source>
</reference>
<dbReference type="Pfam" id="PF10509">
    <property type="entry name" value="GalKase_gal_bdg"/>
    <property type="match status" value="1"/>
</dbReference>
<dbReference type="PROSITE" id="PS00106">
    <property type="entry name" value="GALACTOKINASE"/>
    <property type="match status" value="1"/>
</dbReference>
<dbReference type="Pfam" id="PF08544">
    <property type="entry name" value="GHMP_kinases_C"/>
    <property type="match status" value="1"/>
</dbReference>
<dbReference type="Gene3D" id="1.20.1440.340">
    <property type="match status" value="1"/>
</dbReference>
<dbReference type="InterPro" id="IPR006206">
    <property type="entry name" value="Mevalonate/galactokinase"/>
</dbReference>
<dbReference type="PROSITE" id="PS00627">
    <property type="entry name" value="GHMP_KINASES_ATP"/>
    <property type="match status" value="1"/>
</dbReference>
<evidence type="ECO:0000256" key="5">
    <source>
        <dbReference type="ARBA" id="ARBA00022840"/>
    </source>
</evidence>
<feature type="domain" description="GHMP kinase C-terminal" evidence="7">
    <location>
        <begin position="376"/>
        <end position="447"/>
    </location>
</feature>
<evidence type="ECO:0000259" key="8">
    <source>
        <dbReference type="Pfam" id="PF10509"/>
    </source>
</evidence>
<dbReference type="InterPro" id="IPR013750">
    <property type="entry name" value="GHMP_kinase_C_dom"/>
</dbReference>
<dbReference type="PRINTS" id="PR00473">
    <property type="entry name" value="GALCTOKINASE"/>
</dbReference>
<organism evidence="9 10">
    <name type="scientific">Nesidiocoris tenuis</name>
    <dbReference type="NCBI Taxonomy" id="355587"/>
    <lineage>
        <taxon>Eukaryota</taxon>
        <taxon>Metazoa</taxon>
        <taxon>Ecdysozoa</taxon>
        <taxon>Arthropoda</taxon>
        <taxon>Hexapoda</taxon>
        <taxon>Insecta</taxon>
        <taxon>Pterygota</taxon>
        <taxon>Neoptera</taxon>
        <taxon>Paraneoptera</taxon>
        <taxon>Hemiptera</taxon>
        <taxon>Heteroptera</taxon>
        <taxon>Panheteroptera</taxon>
        <taxon>Cimicomorpha</taxon>
        <taxon>Miridae</taxon>
        <taxon>Dicyphina</taxon>
        <taxon>Nesidiocoris</taxon>
    </lineage>
</organism>
<evidence type="ECO:0000256" key="2">
    <source>
        <dbReference type="ARBA" id="ARBA00022679"/>
    </source>
</evidence>
<dbReference type="NCBIfam" id="TIGR00131">
    <property type="entry name" value="gal_kin"/>
    <property type="match status" value="1"/>
</dbReference>
<feature type="domain" description="Galactokinase N-terminal" evidence="8">
    <location>
        <begin position="50"/>
        <end position="97"/>
    </location>
</feature>
<comment type="similarity">
    <text evidence="1">Belongs to the GHMP kinase family. GalK subfamily.</text>
</comment>
<keyword evidence="4" id="KW-0418">Kinase</keyword>
<name>A0ABN7AS86_9HEMI</name>
<dbReference type="SUPFAM" id="SSF55060">
    <property type="entry name" value="GHMP Kinase, C-terminal domain"/>
    <property type="match status" value="1"/>
</dbReference>
<keyword evidence="5" id="KW-0067">ATP-binding</keyword>